<organism evidence="1 2">
    <name type="scientific">Mycena rosella</name>
    <name type="common">Pink bonnet</name>
    <name type="synonym">Agaricus rosellus</name>
    <dbReference type="NCBI Taxonomy" id="1033263"/>
    <lineage>
        <taxon>Eukaryota</taxon>
        <taxon>Fungi</taxon>
        <taxon>Dikarya</taxon>
        <taxon>Basidiomycota</taxon>
        <taxon>Agaricomycotina</taxon>
        <taxon>Agaricomycetes</taxon>
        <taxon>Agaricomycetidae</taxon>
        <taxon>Agaricales</taxon>
        <taxon>Marasmiineae</taxon>
        <taxon>Mycenaceae</taxon>
        <taxon>Mycena</taxon>
    </lineage>
</organism>
<keyword evidence="2" id="KW-1185">Reference proteome</keyword>
<dbReference type="AlphaFoldDB" id="A0AAD7CMS9"/>
<dbReference type="Proteomes" id="UP001221757">
    <property type="component" value="Unassembled WGS sequence"/>
</dbReference>
<feature type="non-terminal residue" evidence="1">
    <location>
        <position position="50"/>
    </location>
</feature>
<sequence length="50" mass="5640">MVFWVTGHTPCRIDRKSTVCHSVVRSSCTQLTHTPSFRGSDAHRYHLGSP</sequence>
<proteinExistence type="predicted"/>
<gene>
    <name evidence="1" type="ORF">B0H17DRAFT_1100213</name>
</gene>
<name>A0AAD7CMS9_MYCRO</name>
<evidence type="ECO:0000313" key="1">
    <source>
        <dbReference type="EMBL" id="KAJ7654153.1"/>
    </source>
</evidence>
<reference evidence="1" key="1">
    <citation type="submission" date="2023-03" db="EMBL/GenBank/DDBJ databases">
        <title>Massive genome expansion in bonnet fungi (Mycena s.s.) driven by repeated elements and novel gene families across ecological guilds.</title>
        <authorList>
            <consortium name="Lawrence Berkeley National Laboratory"/>
            <person name="Harder C.B."/>
            <person name="Miyauchi S."/>
            <person name="Viragh M."/>
            <person name="Kuo A."/>
            <person name="Thoen E."/>
            <person name="Andreopoulos B."/>
            <person name="Lu D."/>
            <person name="Skrede I."/>
            <person name="Drula E."/>
            <person name="Henrissat B."/>
            <person name="Morin E."/>
            <person name="Kohler A."/>
            <person name="Barry K."/>
            <person name="LaButti K."/>
            <person name="Morin E."/>
            <person name="Salamov A."/>
            <person name="Lipzen A."/>
            <person name="Mereny Z."/>
            <person name="Hegedus B."/>
            <person name="Baldrian P."/>
            <person name="Stursova M."/>
            <person name="Weitz H."/>
            <person name="Taylor A."/>
            <person name="Grigoriev I.V."/>
            <person name="Nagy L.G."/>
            <person name="Martin F."/>
            <person name="Kauserud H."/>
        </authorList>
    </citation>
    <scope>NUCLEOTIDE SEQUENCE</scope>
    <source>
        <strain evidence="1">CBHHK067</strain>
    </source>
</reference>
<comment type="caution">
    <text evidence="1">The sequence shown here is derived from an EMBL/GenBank/DDBJ whole genome shotgun (WGS) entry which is preliminary data.</text>
</comment>
<protein>
    <submittedName>
        <fullName evidence="1">Uncharacterized protein</fullName>
    </submittedName>
</protein>
<evidence type="ECO:0000313" key="2">
    <source>
        <dbReference type="Proteomes" id="UP001221757"/>
    </source>
</evidence>
<dbReference type="EMBL" id="JARKIE010000327">
    <property type="protein sequence ID" value="KAJ7654153.1"/>
    <property type="molecule type" value="Genomic_DNA"/>
</dbReference>
<accession>A0AAD7CMS9</accession>